<feature type="transmembrane region" description="Helical" evidence="1">
    <location>
        <begin position="175"/>
        <end position="194"/>
    </location>
</feature>
<evidence type="ECO:0000313" key="3">
    <source>
        <dbReference type="Proteomes" id="UP000604046"/>
    </source>
</evidence>
<gene>
    <name evidence="2" type="ORF">SNAT2548_LOCUS28846</name>
</gene>
<feature type="transmembrane region" description="Helical" evidence="1">
    <location>
        <begin position="143"/>
        <end position="163"/>
    </location>
</feature>
<evidence type="ECO:0000313" key="2">
    <source>
        <dbReference type="EMBL" id="CAE7515395.1"/>
    </source>
</evidence>
<reference evidence="2" key="1">
    <citation type="submission" date="2021-02" db="EMBL/GenBank/DDBJ databases">
        <authorList>
            <person name="Dougan E. K."/>
            <person name="Rhodes N."/>
            <person name="Thang M."/>
            <person name="Chan C."/>
        </authorList>
    </citation>
    <scope>NUCLEOTIDE SEQUENCE</scope>
</reference>
<name>A0A812TBL6_9DINO</name>
<keyword evidence="1" id="KW-1133">Transmembrane helix</keyword>
<feature type="transmembrane region" description="Helical" evidence="1">
    <location>
        <begin position="107"/>
        <end position="131"/>
    </location>
</feature>
<organism evidence="2 3">
    <name type="scientific">Symbiodinium natans</name>
    <dbReference type="NCBI Taxonomy" id="878477"/>
    <lineage>
        <taxon>Eukaryota</taxon>
        <taxon>Sar</taxon>
        <taxon>Alveolata</taxon>
        <taxon>Dinophyceae</taxon>
        <taxon>Suessiales</taxon>
        <taxon>Symbiodiniaceae</taxon>
        <taxon>Symbiodinium</taxon>
    </lineage>
</organism>
<sequence length="290" mass="32565">MAVAHVPENERITTQVLTYVVGCYTNVCMHREYFRTDDLLNFKSEKTSCHCCSVNHVDAAGDALLCDKHVLTRCISLWFGSMEHFDALVRSTVGECLTQQLSKDFRGYWSCVMATVPAVWVAADVAAFQWLRLGSFQPEVARVVGRILAWMLGVQPCLLFFSLRAARVFRRRRRYEAVVNLLILCGPLTAFVAANQMEKFYLGLVNRLPEEHRLPYYATILLGLTWLPVAALLYRYIGVHPRKAQPVDDEISLDGHMLPRPPAATVGAALEGHTLEGHTSPVESKTILSL</sequence>
<proteinExistence type="predicted"/>
<dbReference type="Proteomes" id="UP000604046">
    <property type="component" value="Unassembled WGS sequence"/>
</dbReference>
<keyword evidence="1" id="KW-0472">Membrane</keyword>
<protein>
    <submittedName>
        <fullName evidence="2">Uncharacterized protein</fullName>
    </submittedName>
</protein>
<dbReference type="AlphaFoldDB" id="A0A812TBL6"/>
<evidence type="ECO:0000256" key="1">
    <source>
        <dbReference type="SAM" id="Phobius"/>
    </source>
</evidence>
<keyword evidence="1" id="KW-0812">Transmembrane</keyword>
<accession>A0A812TBL6</accession>
<dbReference type="EMBL" id="CAJNDS010002535">
    <property type="protein sequence ID" value="CAE7515395.1"/>
    <property type="molecule type" value="Genomic_DNA"/>
</dbReference>
<comment type="caution">
    <text evidence="2">The sequence shown here is derived from an EMBL/GenBank/DDBJ whole genome shotgun (WGS) entry which is preliminary data.</text>
</comment>
<keyword evidence="3" id="KW-1185">Reference proteome</keyword>
<feature type="transmembrane region" description="Helical" evidence="1">
    <location>
        <begin position="214"/>
        <end position="234"/>
    </location>
</feature>